<evidence type="ECO:0000313" key="2">
    <source>
        <dbReference type="EMBL" id="MBB6127241.1"/>
    </source>
</evidence>
<dbReference type="AlphaFoldDB" id="A0A841JGS9"/>
<comment type="caution">
    <text evidence="2">The sequence shown here is derived from an EMBL/GenBank/DDBJ whole genome shotgun (WGS) entry which is preliminary data.</text>
</comment>
<dbReference type="EMBL" id="JACHCA010000003">
    <property type="protein sequence ID" value="MBB6127241.1"/>
    <property type="molecule type" value="Genomic_DNA"/>
</dbReference>
<feature type="transmembrane region" description="Helical" evidence="1">
    <location>
        <begin position="193"/>
        <end position="215"/>
    </location>
</feature>
<feature type="transmembrane region" description="Helical" evidence="1">
    <location>
        <begin position="156"/>
        <end position="181"/>
    </location>
</feature>
<evidence type="ECO:0000313" key="3">
    <source>
        <dbReference type="Proteomes" id="UP000548326"/>
    </source>
</evidence>
<accession>A0A841JGS9</accession>
<feature type="transmembrane region" description="Helical" evidence="1">
    <location>
        <begin position="92"/>
        <end position="114"/>
    </location>
</feature>
<feature type="transmembrane region" description="Helical" evidence="1">
    <location>
        <begin position="36"/>
        <end position="56"/>
    </location>
</feature>
<keyword evidence="1" id="KW-0472">Membrane</keyword>
<keyword evidence="1" id="KW-0812">Transmembrane</keyword>
<reference evidence="2 3" key="1">
    <citation type="submission" date="2020-08" db="EMBL/GenBank/DDBJ databases">
        <title>Genomic Encyclopedia of Type Strains, Phase IV (KMG-V): Genome sequencing to study the core and pangenomes of soil and plant-associated prokaryotes.</title>
        <authorList>
            <person name="Whitman W."/>
        </authorList>
    </citation>
    <scope>NUCLEOTIDE SEQUENCE [LARGE SCALE GENOMIC DNA]</scope>
    <source>
        <strain evidence="2 3">MP601</strain>
    </source>
</reference>
<keyword evidence="1" id="KW-1133">Transmembrane helix</keyword>
<name>A0A841JGS9_9SPHI</name>
<dbReference type="RefSeq" id="WP_183586459.1">
    <property type="nucleotide sequence ID" value="NZ_JACHCA010000003.1"/>
</dbReference>
<feature type="transmembrane region" description="Helical" evidence="1">
    <location>
        <begin position="62"/>
        <end position="80"/>
    </location>
</feature>
<proteinExistence type="predicted"/>
<sequence>MEHLPIDIYIVFALGAITTLWLLYKATHYSKWVMIITLLWLALQAVISLSGFYTVTSGVPPRFALLLMPPVVFVIVLFFIKKSLRAIDSFDVKILTLLHVVRILVELVLYGLYLHKVIPQVMTFEGRNFDILCGLTAPLIWYFGYVKLMLSPKVLLAWNVICLLLLANIVVTAVLSAPLPFQQFAFDQPSVALFYFPFVWLPGFIVPTVFFAHLVTIRRLLQTKSN</sequence>
<feature type="transmembrane region" description="Helical" evidence="1">
    <location>
        <begin position="126"/>
        <end position="144"/>
    </location>
</feature>
<feature type="transmembrane region" description="Helical" evidence="1">
    <location>
        <begin position="6"/>
        <end position="24"/>
    </location>
</feature>
<evidence type="ECO:0000256" key="1">
    <source>
        <dbReference type="SAM" id="Phobius"/>
    </source>
</evidence>
<protein>
    <submittedName>
        <fullName evidence="2">Uncharacterized protein</fullName>
    </submittedName>
</protein>
<dbReference type="Proteomes" id="UP000548326">
    <property type="component" value="Unassembled WGS sequence"/>
</dbReference>
<gene>
    <name evidence="2" type="ORF">HDF22_001347</name>
</gene>
<organism evidence="2 3">
    <name type="scientific">Mucilaginibacter lappiensis</name>
    <dbReference type="NCBI Taxonomy" id="354630"/>
    <lineage>
        <taxon>Bacteria</taxon>
        <taxon>Pseudomonadati</taxon>
        <taxon>Bacteroidota</taxon>
        <taxon>Sphingobacteriia</taxon>
        <taxon>Sphingobacteriales</taxon>
        <taxon>Sphingobacteriaceae</taxon>
        <taxon>Mucilaginibacter</taxon>
    </lineage>
</organism>